<evidence type="ECO:0000256" key="6">
    <source>
        <dbReference type="RuleBase" id="RU000646"/>
    </source>
</evidence>
<dbReference type="FunFam" id="3.10.20.80:FF:000001">
    <property type="entry name" value="Translation initiation factor IF-3"/>
    <property type="match status" value="1"/>
</dbReference>
<evidence type="ECO:0000256" key="5">
    <source>
        <dbReference type="NCBIfam" id="TIGR00168"/>
    </source>
</evidence>
<reference evidence="10 11" key="1">
    <citation type="submission" date="2019-10" db="EMBL/GenBank/DDBJ databases">
        <title>Rubrobacter sp nov SCSIO 52090 isolated from a deep-sea sediment in the South China Sea.</title>
        <authorList>
            <person name="Chen R.W."/>
        </authorList>
    </citation>
    <scope>NUCLEOTIDE SEQUENCE [LARGE SCALE GENOMIC DNA]</scope>
    <source>
        <strain evidence="10 11">SCSIO 52909</strain>
    </source>
</reference>
<feature type="domain" description="Translation initiation factor 3 N-terminal" evidence="9">
    <location>
        <begin position="1"/>
        <end position="69"/>
    </location>
</feature>
<dbReference type="Gene3D" id="3.30.110.10">
    <property type="entry name" value="Translation initiation factor 3 (IF-3), C-terminal domain"/>
    <property type="match status" value="1"/>
</dbReference>
<dbReference type="HAMAP" id="MF_00080">
    <property type="entry name" value="IF_3"/>
    <property type="match status" value="1"/>
</dbReference>
<evidence type="ECO:0000259" key="8">
    <source>
        <dbReference type="Pfam" id="PF00707"/>
    </source>
</evidence>
<evidence type="ECO:0000256" key="1">
    <source>
        <dbReference type="ARBA" id="ARBA00005439"/>
    </source>
</evidence>
<evidence type="ECO:0000256" key="2">
    <source>
        <dbReference type="ARBA" id="ARBA00022540"/>
    </source>
</evidence>
<dbReference type="Gene3D" id="3.10.20.80">
    <property type="entry name" value="Translation initiation factor 3 (IF-3), N-terminal domain"/>
    <property type="match status" value="1"/>
</dbReference>
<evidence type="ECO:0000256" key="3">
    <source>
        <dbReference type="ARBA" id="ARBA00022917"/>
    </source>
</evidence>
<dbReference type="InterPro" id="IPR019814">
    <property type="entry name" value="Translation_initiation_fac_3_N"/>
</dbReference>
<dbReference type="NCBIfam" id="TIGR00168">
    <property type="entry name" value="infC"/>
    <property type="match status" value="1"/>
</dbReference>
<accession>A0A6G8Q8W5</accession>
<dbReference type="PANTHER" id="PTHR10938">
    <property type="entry name" value="TRANSLATION INITIATION FACTOR IF-3"/>
    <property type="match status" value="1"/>
</dbReference>
<evidence type="ECO:0000313" key="10">
    <source>
        <dbReference type="EMBL" id="QIN82868.1"/>
    </source>
</evidence>
<comment type="similarity">
    <text evidence="1 4 6">Belongs to the IF-3 family.</text>
</comment>
<sequence length="193" mass="22110">MNGQIRARSVRLIAADGEQLGIKHIKEAMDYGERADLDLVEVAPNANPPVVRMMDYGKFKYQKEQARKAARKKQVNVNVREIKLRPKIGDHDFNTKRGHVERFLRGGDKVKVTIMFRGREVQHPALGEKLLRRLAEDLDEIGRIESQPNLDGRNMIMVMAPKKVAREEGDAEEPQPEPEPQRSGSRRERAARR</sequence>
<dbReference type="PROSITE" id="PS00938">
    <property type="entry name" value="IF3"/>
    <property type="match status" value="1"/>
</dbReference>
<feature type="domain" description="Translation initiation factor 3 C-terminal" evidence="8">
    <location>
        <begin position="77"/>
        <end position="162"/>
    </location>
</feature>
<dbReference type="InterPro" id="IPR001288">
    <property type="entry name" value="Translation_initiation_fac_3"/>
</dbReference>
<keyword evidence="2 4" id="KW-0396">Initiation factor</keyword>
<dbReference type="GO" id="GO:0043022">
    <property type="term" value="F:ribosome binding"/>
    <property type="evidence" value="ECO:0007669"/>
    <property type="project" value="UniProtKB-ARBA"/>
</dbReference>
<dbReference type="KEGG" id="rub:GBA63_09575"/>
<gene>
    <name evidence="4" type="primary">infC</name>
    <name evidence="10" type="ORF">GBA63_09575</name>
</gene>
<dbReference type="InterPro" id="IPR036787">
    <property type="entry name" value="T_IF-3_N_sf"/>
</dbReference>
<dbReference type="Pfam" id="PF05198">
    <property type="entry name" value="IF3_N"/>
    <property type="match status" value="1"/>
</dbReference>
<comment type="subunit">
    <text evidence="4 6">Monomer.</text>
</comment>
<comment type="function">
    <text evidence="4 6">IF-3 binds to the 30S ribosomal subunit and shifts the equilibrium between 70S ribosomes and their 50S and 30S subunits in favor of the free subunits, thus enhancing the availability of 30S subunits on which protein synthesis initiation begins.</text>
</comment>
<keyword evidence="3 4" id="KW-0648">Protein biosynthesis</keyword>
<dbReference type="GO" id="GO:0016020">
    <property type="term" value="C:membrane"/>
    <property type="evidence" value="ECO:0007669"/>
    <property type="project" value="TreeGrafter"/>
</dbReference>
<dbReference type="Pfam" id="PF00707">
    <property type="entry name" value="IF3_C"/>
    <property type="match status" value="1"/>
</dbReference>
<dbReference type="GO" id="GO:0032790">
    <property type="term" value="P:ribosome disassembly"/>
    <property type="evidence" value="ECO:0007669"/>
    <property type="project" value="TreeGrafter"/>
</dbReference>
<keyword evidence="4" id="KW-0963">Cytoplasm</keyword>
<dbReference type="SUPFAM" id="SSF55200">
    <property type="entry name" value="Translation initiation factor IF3, C-terminal domain"/>
    <property type="match status" value="1"/>
</dbReference>
<evidence type="ECO:0000313" key="11">
    <source>
        <dbReference type="Proteomes" id="UP000501452"/>
    </source>
</evidence>
<dbReference type="GO" id="GO:0003743">
    <property type="term" value="F:translation initiation factor activity"/>
    <property type="evidence" value="ECO:0007669"/>
    <property type="project" value="UniProtKB-UniRule"/>
</dbReference>
<dbReference type="InterPro" id="IPR019813">
    <property type="entry name" value="Translation_initiation_fac3_CS"/>
</dbReference>
<dbReference type="InterPro" id="IPR019815">
    <property type="entry name" value="Translation_initiation_fac_3_C"/>
</dbReference>
<keyword evidence="11" id="KW-1185">Reference proteome</keyword>
<organism evidence="10 11">
    <name type="scientific">Rubrobacter tropicus</name>
    <dbReference type="NCBI Taxonomy" id="2653851"/>
    <lineage>
        <taxon>Bacteria</taxon>
        <taxon>Bacillati</taxon>
        <taxon>Actinomycetota</taxon>
        <taxon>Rubrobacteria</taxon>
        <taxon>Rubrobacterales</taxon>
        <taxon>Rubrobacteraceae</taxon>
        <taxon>Rubrobacter</taxon>
    </lineage>
</organism>
<comment type="subcellular location">
    <subcellularLocation>
        <location evidence="4 6">Cytoplasm</location>
    </subcellularLocation>
</comment>
<dbReference type="EMBL" id="CP045119">
    <property type="protein sequence ID" value="QIN82868.1"/>
    <property type="molecule type" value="Genomic_DNA"/>
</dbReference>
<dbReference type="SUPFAM" id="SSF54364">
    <property type="entry name" value="Translation initiation factor IF3, N-terminal domain"/>
    <property type="match status" value="1"/>
</dbReference>
<evidence type="ECO:0000256" key="4">
    <source>
        <dbReference type="HAMAP-Rule" id="MF_00080"/>
    </source>
</evidence>
<feature type="region of interest" description="Disordered" evidence="7">
    <location>
        <begin position="161"/>
        <end position="193"/>
    </location>
</feature>
<dbReference type="FunFam" id="3.30.110.10:FF:000001">
    <property type="entry name" value="Translation initiation factor IF-3"/>
    <property type="match status" value="1"/>
</dbReference>
<protein>
    <recommendedName>
        <fullName evidence="4 5">Translation initiation factor IF-3</fullName>
    </recommendedName>
</protein>
<dbReference type="AlphaFoldDB" id="A0A6G8Q8W5"/>
<dbReference type="PANTHER" id="PTHR10938:SF0">
    <property type="entry name" value="TRANSLATION INITIATION FACTOR IF-3, MITOCHONDRIAL"/>
    <property type="match status" value="1"/>
</dbReference>
<dbReference type="InterPro" id="IPR036788">
    <property type="entry name" value="T_IF-3_C_sf"/>
</dbReference>
<name>A0A6G8Q8W5_9ACTN</name>
<evidence type="ECO:0000256" key="7">
    <source>
        <dbReference type="SAM" id="MobiDB-lite"/>
    </source>
</evidence>
<dbReference type="GO" id="GO:0005829">
    <property type="term" value="C:cytosol"/>
    <property type="evidence" value="ECO:0007669"/>
    <property type="project" value="TreeGrafter"/>
</dbReference>
<dbReference type="Proteomes" id="UP000501452">
    <property type="component" value="Chromosome"/>
</dbReference>
<proteinExistence type="inferred from homology"/>
<evidence type="ECO:0000259" key="9">
    <source>
        <dbReference type="Pfam" id="PF05198"/>
    </source>
</evidence>